<dbReference type="Proteomes" id="UP000298416">
    <property type="component" value="Unassembled WGS sequence"/>
</dbReference>
<dbReference type="InterPro" id="IPR024964">
    <property type="entry name" value="CTLH/CRA"/>
</dbReference>
<feature type="region of interest" description="Disordered" evidence="1">
    <location>
        <begin position="728"/>
        <end position="762"/>
    </location>
</feature>
<proteinExistence type="predicted"/>
<dbReference type="InterPro" id="IPR006595">
    <property type="entry name" value="CTLH_C"/>
</dbReference>
<organism evidence="3">
    <name type="scientific">Salvia splendens</name>
    <name type="common">Scarlet sage</name>
    <dbReference type="NCBI Taxonomy" id="180675"/>
    <lineage>
        <taxon>Eukaryota</taxon>
        <taxon>Viridiplantae</taxon>
        <taxon>Streptophyta</taxon>
        <taxon>Embryophyta</taxon>
        <taxon>Tracheophyta</taxon>
        <taxon>Spermatophyta</taxon>
        <taxon>Magnoliopsida</taxon>
        <taxon>eudicotyledons</taxon>
        <taxon>Gunneridae</taxon>
        <taxon>Pentapetalae</taxon>
        <taxon>asterids</taxon>
        <taxon>lamiids</taxon>
        <taxon>Lamiales</taxon>
        <taxon>Lamiaceae</taxon>
        <taxon>Nepetoideae</taxon>
        <taxon>Mentheae</taxon>
        <taxon>Salviinae</taxon>
        <taxon>Salvia</taxon>
        <taxon>Salvia subgen. Calosphace</taxon>
        <taxon>core Calosphace</taxon>
    </lineage>
</organism>
<comment type="caution">
    <text evidence="3">The sequence shown here is derived from an EMBL/GenBank/DDBJ whole genome shotgun (WGS) entry which is preliminary data.</text>
</comment>
<evidence type="ECO:0000259" key="2">
    <source>
        <dbReference type="PROSITE" id="PS50897"/>
    </source>
</evidence>
<name>A0A8X8Y1Y4_SALSN</name>
<reference evidence="3" key="1">
    <citation type="submission" date="2018-01" db="EMBL/GenBank/DDBJ databases">
        <authorList>
            <person name="Mao J.F."/>
        </authorList>
    </citation>
    <scope>NUCLEOTIDE SEQUENCE</scope>
    <source>
        <strain evidence="3">Huo1</strain>
        <tissue evidence="3">Leaf</tissue>
    </source>
</reference>
<protein>
    <recommendedName>
        <fullName evidence="2">CTLH domain-containing protein</fullName>
    </recommendedName>
</protein>
<keyword evidence="4" id="KW-1185">Reference proteome</keyword>
<dbReference type="InterPro" id="IPR050618">
    <property type="entry name" value="Ubq-SigPath_Reg"/>
</dbReference>
<dbReference type="PROSITE" id="PS50897">
    <property type="entry name" value="CTLH"/>
    <property type="match status" value="1"/>
</dbReference>
<feature type="region of interest" description="Disordered" evidence="1">
    <location>
        <begin position="117"/>
        <end position="160"/>
    </location>
</feature>
<dbReference type="EMBL" id="PNBA02000006">
    <property type="protein sequence ID" value="KAG6421651.1"/>
    <property type="molecule type" value="Genomic_DNA"/>
</dbReference>
<feature type="domain" description="CTLH" evidence="2">
    <location>
        <begin position="558"/>
        <end position="615"/>
    </location>
</feature>
<reference evidence="3" key="2">
    <citation type="submission" date="2020-08" db="EMBL/GenBank/DDBJ databases">
        <title>Plant Genome Project.</title>
        <authorList>
            <person name="Zhang R.-G."/>
        </authorList>
    </citation>
    <scope>NUCLEOTIDE SEQUENCE</scope>
    <source>
        <strain evidence="3">Huo1</strain>
        <tissue evidence="3">Leaf</tissue>
    </source>
</reference>
<dbReference type="Pfam" id="PF10607">
    <property type="entry name" value="CTLH"/>
    <property type="match status" value="1"/>
</dbReference>
<dbReference type="PANTHER" id="PTHR12864">
    <property type="entry name" value="RAN BINDING PROTEIN 9-RELATED"/>
    <property type="match status" value="1"/>
</dbReference>
<evidence type="ECO:0000256" key="1">
    <source>
        <dbReference type="SAM" id="MobiDB-lite"/>
    </source>
</evidence>
<gene>
    <name evidence="3" type="ORF">SASPL_118208</name>
</gene>
<evidence type="ECO:0000313" key="3">
    <source>
        <dbReference type="EMBL" id="KAG6421651.1"/>
    </source>
</evidence>
<feature type="compositionally biased region" description="Polar residues" evidence="1">
    <location>
        <begin position="728"/>
        <end position="749"/>
    </location>
</feature>
<sequence>MLPSKSHHHSSLIHSRTLHITQQRKQRKKVRGAERKGGSFGYHLLCFFYQIQPFWRVVRGSFEREEVTAGDGQRRTCRARLSRCRRRPGGWTSHGDDRDVPLPGETAAALEQAATAGERRQQLLPCSPATAANRGSTASRPPRRRPLGRPVERGREAEDVEASAPTGRWWCTAVLCTAGDPTPDHAFLNPLDALKFIELLRKGTSGDRDSAIDCARKYLAPCALDAYPEAYEEFKHALLAFIYDKDDQMSPVANEWSERRRFEIAGLLSSILRAHLQAYDPIFTMTLRYLISIHKGFCLHQGVSSPVANLTERLLLEERDTPATPQESLFEVPPFDEVDIQALAHAVELTRQGAIDSMRFAKGDIYKAFQNELCRMRVDISVLDELVHEYCIYRGIVDPDPTNPGERLHVATEMETADKWEAGSSLSECSIITDSDKSVSSALMEGSHTKKDPVSSQYSDMDVRYPCEPNSLSEDCSTTRVRQLEDNRAFQRNRSIGTVDRGKRKRWRGRDETFEVASEAFTGSSCKYGVGGATALLGCTSLDLEKSIIKNVSSMADKYEIILGMKDLASEGMAAEVVEEINALDPDFFPQNPTLLFQLKQIEFLKLVRAGDHSAALKVASSHLGPLAANYSALLKPLKETLFTLLRSSEEPSGKHLPLDALATSLQIAIGQRFGIEEPQLMKIIRASLHTHNEWFKLQMCKDQFEGLLWINSLKEHGGPLLGDSASKSSIDTCTQGSSPATISSSNTRMQEDGSSSNQISSSDIGCDENAILKVMEFLALPRGDAIHLLAQYNGNAETVIQQIFA</sequence>
<feature type="compositionally biased region" description="Basic residues" evidence="1">
    <location>
        <begin position="1"/>
        <end position="11"/>
    </location>
</feature>
<feature type="region of interest" description="Disordered" evidence="1">
    <location>
        <begin position="1"/>
        <end position="34"/>
    </location>
</feature>
<evidence type="ECO:0000313" key="4">
    <source>
        <dbReference type="Proteomes" id="UP000298416"/>
    </source>
</evidence>
<dbReference type="SMART" id="SM00668">
    <property type="entry name" value="CTLH"/>
    <property type="match status" value="1"/>
</dbReference>
<accession>A0A8X8Y1Y4</accession>
<dbReference type="AlphaFoldDB" id="A0A8X8Y1Y4"/>